<accession>A0AAP0AYI1</accession>
<feature type="transmembrane region" description="Helical" evidence="1">
    <location>
        <begin position="12"/>
        <end position="37"/>
    </location>
</feature>
<organism evidence="2 3">
    <name type="scientific">Platanthera zijinensis</name>
    <dbReference type="NCBI Taxonomy" id="2320716"/>
    <lineage>
        <taxon>Eukaryota</taxon>
        <taxon>Viridiplantae</taxon>
        <taxon>Streptophyta</taxon>
        <taxon>Embryophyta</taxon>
        <taxon>Tracheophyta</taxon>
        <taxon>Spermatophyta</taxon>
        <taxon>Magnoliopsida</taxon>
        <taxon>Liliopsida</taxon>
        <taxon>Asparagales</taxon>
        <taxon>Orchidaceae</taxon>
        <taxon>Orchidoideae</taxon>
        <taxon>Orchideae</taxon>
        <taxon>Orchidinae</taxon>
        <taxon>Platanthera</taxon>
    </lineage>
</organism>
<name>A0AAP0AYI1_9ASPA</name>
<protein>
    <submittedName>
        <fullName evidence="2">Uncharacterized protein</fullName>
    </submittedName>
</protein>
<keyword evidence="1" id="KW-0472">Membrane</keyword>
<dbReference type="PANTHER" id="PTHR36043:SF1">
    <property type="entry name" value="2,3-BISPHOSPHOGLYCERATE-INDEPENDENT PHOSPHOGLYCERATE MUTASE"/>
    <property type="match status" value="1"/>
</dbReference>
<dbReference type="Proteomes" id="UP001418222">
    <property type="component" value="Unassembled WGS sequence"/>
</dbReference>
<feature type="transmembrane region" description="Helical" evidence="1">
    <location>
        <begin position="117"/>
        <end position="141"/>
    </location>
</feature>
<reference evidence="2 3" key="1">
    <citation type="journal article" date="2022" name="Nat. Plants">
        <title>Genomes of leafy and leafless Platanthera orchids illuminate the evolution of mycoheterotrophy.</title>
        <authorList>
            <person name="Li M.H."/>
            <person name="Liu K.W."/>
            <person name="Li Z."/>
            <person name="Lu H.C."/>
            <person name="Ye Q.L."/>
            <person name="Zhang D."/>
            <person name="Wang J.Y."/>
            <person name="Li Y.F."/>
            <person name="Zhong Z.M."/>
            <person name="Liu X."/>
            <person name="Yu X."/>
            <person name="Liu D.K."/>
            <person name="Tu X.D."/>
            <person name="Liu B."/>
            <person name="Hao Y."/>
            <person name="Liao X.Y."/>
            <person name="Jiang Y.T."/>
            <person name="Sun W.H."/>
            <person name="Chen J."/>
            <person name="Chen Y.Q."/>
            <person name="Ai Y."/>
            <person name="Zhai J.W."/>
            <person name="Wu S.S."/>
            <person name="Zhou Z."/>
            <person name="Hsiao Y.Y."/>
            <person name="Wu W.L."/>
            <person name="Chen Y.Y."/>
            <person name="Lin Y.F."/>
            <person name="Hsu J.L."/>
            <person name="Li C.Y."/>
            <person name="Wang Z.W."/>
            <person name="Zhao X."/>
            <person name="Zhong W.Y."/>
            <person name="Ma X.K."/>
            <person name="Ma L."/>
            <person name="Huang J."/>
            <person name="Chen G.Z."/>
            <person name="Huang M.Z."/>
            <person name="Huang L."/>
            <person name="Peng D.H."/>
            <person name="Luo Y.B."/>
            <person name="Zou S.Q."/>
            <person name="Chen S.P."/>
            <person name="Lan S."/>
            <person name="Tsai W.C."/>
            <person name="Van de Peer Y."/>
            <person name="Liu Z.J."/>
        </authorList>
    </citation>
    <scope>NUCLEOTIDE SEQUENCE [LARGE SCALE GENOMIC DNA]</scope>
    <source>
        <strain evidence="2">Lor287</strain>
    </source>
</reference>
<keyword evidence="3" id="KW-1185">Reference proteome</keyword>
<sequence length="145" mass="16388">MSAAQATYFSSIYPFLLSPAANPAFGMNLSFAAPISLRTRCSKNNFRPEEKGKSDGGDRQSVDWDKAWSSFRKRGKNSLFSRLKLDKYVSWNPRRSEYPLSEETDPIKRAERSNLELWTSPGFTLVGAILVVSFLLLYTLLAPLK</sequence>
<proteinExistence type="predicted"/>
<evidence type="ECO:0000256" key="1">
    <source>
        <dbReference type="SAM" id="Phobius"/>
    </source>
</evidence>
<gene>
    <name evidence="2" type="ORF">KSP39_PZI021223</name>
</gene>
<evidence type="ECO:0000313" key="2">
    <source>
        <dbReference type="EMBL" id="KAK8919241.1"/>
    </source>
</evidence>
<keyword evidence="1" id="KW-0812">Transmembrane</keyword>
<comment type="caution">
    <text evidence="2">The sequence shown here is derived from an EMBL/GenBank/DDBJ whole genome shotgun (WGS) entry which is preliminary data.</text>
</comment>
<dbReference type="EMBL" id="JBBWWQ010000019">
    <property type="protein sequence ID" value="KAK8919241.1"/>
    <property type="molecule type" value="Genomic_DNA"/>
</dbReference>
<keyword evidence="1" id="KW-1133">Transmembrane helix</keyword>
<dbReference type="AlphaFoldDB" id="A0AAP0AYI1"/>
<dbReference type="PANTHER" id="PTHR36043">
    <property type="entry name" value="2,3-BISPHOSPHOGLYCERATE-INDEPENDENT PHOSPHOGLYCERATE MUTASE"/>
    <property type="match status" value="1"/>
</dbReference>
<evidence type="ECO:0000313" key="3">
    <source>
        <dbReference type="Proteomes" id="UP001418222"/>
    </source>
</evidence>